<reference evidence="1 2" key="1">
    <citation type="submission" date="2016-11" db="EMBL/GenBank/DDBJ databases">
        <title>The macronuclear genome of Stentor coeruleus: a giant cell with tiny introns.</title>
        <authorList>
            <person name="Slabodnick M."/>
            <person name="Ruby J.G."/>
            <person name="Reiff S.B."/>
            <person name="Swart E.C."/>
            <person name="Gosai S."/>
            <person name="Prabakaran S."/>
            <person name="Witkowska E."/>
            <person name="Larue G.E."/>
            <person name="Fisher S."/>
            <person name="Freeman R.M."/>
            <person name="Gunawardena J."/>
            <person name="Chu W."/>
            <person name="Stover N.A."/>
            <person name="Gregory B.D."/>
            <person name="Nowacki M."/>
            <person name="Derisi J."/>
            <person name="Roy S.W."/>
            <person name="Marshall W.F."/>
            <person name="Sood P."/>
        </authorList>
    </citation>
    <scope>NUCLEOTIDE SEQUENCE [LARGE SCALE GENOMIC DNA]</scope>
    <source>
        <strain evidence="1">WM001</strain>
    </source>
</reference>
<sequence>MIKGMCKTYSRCGKTCDERFNNVKEDRVLMLLGEKLKPADPKQKICEKRDPKELNEVMREIQTHRERLKSASKANFSPVFLSQGRDDYYGSVRNHDKVPPCGYYNIDNKSLKRVKSIPNFSKKHKSKSKIPREKIDVPYRVVDKFRKPPAVHLFQLQLSRPGLETLGPQVNEKRFDSPKPMPSIFSKTLKVVSPDFSVGNGHNLELPETKNSRIYNPNYDSVLKNTTRPLLEFEKYTERKPNVFNITDVDYHKKSFNQMDKSIPSIYFDKSSSRPSSQNLPSFMVRTTSRCGLNQITDKTLEVNNFSESQYFSKPSDFSKKSLL</sequence>
<keyword evidence="2" id="KW-1185">Reference proteome</keyword>
<accession>A0A1R2C170</accession>
<evidence type="ECO:0000313" key="2">
    <source>
        <dbReference type="Proteomes" id="UP000187209"/>
    </source>
</evidence>
<gene>
    <name evidence="1" type="ORF">SteCoe_16556</name>
</gene>
<dbReference type="OrthoDB" id="283959at2759"/>
<protein>
    <submittedName>
        <fullName evidence="1">Uncharacterized protein</fullName>
    </submittedName>
</protein>
<name>A0A1R2C170_9CILI</name>
<organism evidence="1 2">
    <name type="scientific">Stentor coeruleus</name>
    <dbReference type="NCBI Taxonomy" id="5963"/>
    <lineage>
        <taxon>Eukaryota</taxon>
        <taxon>Sar</taxon>
        <taxon>Alveolata</taxon>
        <taxon>Ciliophora</taxon>
        <taxon>Postciliodesmatophora</taxon>
        <taxon>Heterotrichea</taxon>
        <taxon>Heterotrichida</taxon>
        <taxon>Stentoridae</taxon>
        <taxon>Stentor</taxon>
    </lineage>
</organism>
<dbReference type="AlphaFoldDB" id="A0A1R2C170"/>
<dbReference type="Proteomes" id="UP000187209">
    <property type="component" value="Unassembled WGS sequence"/>
</dbReference>
<evidence type="ECO:0000313" key="1">
    <source>
        <dbReference type="EMBL" id="OMJ82685.1"/>
    </source>
</evidence>
<dbReference type="EMBL" id="MPUH01000331">
    <property type="protein sequence ID" value="OMJ82685.1"/>
    <property type="molecule type" value="Genomic_DNA"/>
</dbReference>
<proteinExistence type="predicted"/>
<comment type="caution">
    <text evidence="1">The sequence shown here is derived from an EMBL/GenBank/DDBJ whole genome shotgun (WGS) entry which is preliminary data.</text>
</comment>